<dbReference type="Proteomes" id="UP000625711">
    <property type="component" value="Unassembled WGS sequence"/>
</dbReference>
<feature type="region of interest" description="Disordered" evidence="1">
    <location>
        <begin position="1"/>
        <end position="71"/>
    </location>
</feature>
<dbReference type="AlphaFoldDB" id="A0A834MDD4"/>
<name>A0A834MDD4_RHYFE</name>
<sequence>MLKSLNTTDDHPSRTADGVARAPPETAGRASSLYRRDLDFPVPSLSASRRPLRTVGGPRTPPPPKKNQTSGSYDFCFGAMYFKSRTSEPLSVSRAKKTIREELCRVKLRLFFSVCSVVKVYGYEWILMDVSPHQICLVLL</sequence>
<organism evidence="2 3">
    <name type="scientific">Rhynchophorus ferrugineus</name>
    <name type="common">Red palm weevil</name>
    <name type="synonym">Curculio ferrugineus</name>
    <dbReference type="NCBI Taxonomy" id="354439"/>
    <lineage>
        <taxon>Eukaryota</taxon>
        <taxon>Metazoa</taxon>
        <taxon>Ecdysozoa</taxon>
        <taxon>Arthropoda</taxon>
        <taxon>Hexapoda</taxon>
        <taxon>Insecta</taxon>
        <taxon>Pterygota</taxon>
        <taxon>Neoptera</taxon>
        <taxon>Endopterygota</taxon>
        <taxon>Coleoptera</taxon>
        <taxon>Polyphaga</taxon>
        <taxon>Cucujiformia</taxon>
        <taxon>Curculionidae</taxon>
        <taxon>Dryophthorinae</taxon>
        <taxon>Rhynchophorus</taxon>
    </lineage>
</organism>
<evidence type="ECO:0000256" key="1">
    <source>
        <dbReference type="SAM" id="MobiDB-lite"/>
    </source>
</evidence>
<comment type="caution">
    <text evidence="2">The sequence shown here is derived from an EMBL/GenBank/DDBJ whole genome shotgun (WGS) entry which is preliminary data.</text>
</comment>
<evidence type="ECO:0000313" key="2">
    <source>
        <dbReference type="EMBL" id="KAF7279643.1"/>
    </source>
</evidence>
<proteinExistence type="predicted"/>
<dbReference type="EMBL" id="JAACXV010000348">
    <property type="protein sequence ID" value="KAF7279643.1"/>
    <property type="molecule type" value="Genomic_DNA"/>
</dbReference>
<reference evidence="2" key="1">
    <citation type="submission" date="2020-08" db="EMBL/GenBank/DDBJ databases">
        <title>Genome sequencing and assembly of the red palm weevil Rhynchophorus ferrugineus.</title>
        <authorList>
            <person name="Dias G.B."/>
            <person name="Bergman C.M."/>
            <person name="Manee M."/>
        </authorList>
    </citation>
    <scope>NUCLEOTIDE SEQUENCE</scope>
    <source>
        <strain evidence="2">AA-2017</strain>
        <tissue evidence="2">Whole larva</tissue>
    </source>
</reference>
<keyword evidence="3" id="KW-1185">Reference proteome</keyword>
<gene>
    <name evidence="2" type="ORF">GWI33_006891</name>
</gene>
<protein>
    <submittedName>
        <fullName evidence="2">Uncharacterized protein</fullName>
    </submittedName>
</protein>
<accession>A0A834MDD4</accession>
<evidence type="ECO:0000313" key="3">
    <source>
        <dbReference type="Proteomes" id="UP000625711"/>
    </source>
</evidence>